<comment type="caution">
    <text evidence="1">The sequence shown here is derived from an EMBL/GenBank/DDBJ whole genome shotgun (WGS) entry which is preliminary data.</text>
</comment>
<evidence type="ECO:0000313" key="1">
    <source>
        <dbReference type="EMBL" id="GAX18140.1"/>
    </source>
</evidence>
<gene>
    <name evidence="1" type="ORF">FisN_25Hh122</name>
</gene>
<evidence type="ECO:0000313" key="2">
    <source>
        <dbReference type="Proteomes" id="UP000198406"/>
    </source>
</evidence>
<dbReference type="AlphaFoldDB" id="A0A1Z5JVS9"/>
<name>A0A1Z5JVS9_FISSO</name>
<dbReference type="Proteomes" id="UP000198406">
    <property type="component" value="Unassembled WGS sequence"/>
</dbReference>
<dbReference type="InParanoid" id="A0A1Z5JVS9"/>
<accession>A0A1Z5JVS9</accession>
<proteinExistence type="predicted"/>
<dbReference type="OrthoDB" id="37542at2759"/>
<protein>
    <submittedName>
        <fullName evidence="1">Uncharacterized protein</fullName>
    </submittedName>
</protein>
<dbReference type="EMBL" id="BDSP01000124">
    <property type="protein sequence ID" value="GAX18140.1"/>
    <property type="molecule type" value="Genomic_DNA"/>
</dbReference>
<keyword evidence="2" id="KW-1185">Reference proteome</keyword>
<sequence>METRFRQVEELEGSGERYEGYIQTIHSAFLVPNFTEHGFGLARCPETLLRDLREGIREGAKNPRFESQVPVIDGPIPWFVDRPDLTDRVLHDLRNYAETWSGVELTPYRAYGFRLYRNESQLWMHVDKMQTHIISFILHIDSSDDAEPWPIFIEDFHGRTHEVILTPGDILFYESSKCFHGRPRKFNGSWYSSIFVHYYPSDGWFDLNHELEAHYAVPPRWAESPTRRTAEKLQMVGTSMMEPHCPDNWCRTQNSVKWSGPGEEGYWIDPQFQKHEFNPVFGDHDEL</sequence>
<reference evidence="1 2" key="1">
    <citation type="journal article" date="2015" name="Plant Cell">
        <title>Oil accumulation by the oleaginous diatom Fistulifera solaris as revealed by the genome and transcriptome.</title>
        <authorList>
            <person name="Tanaka T."/>
            <person name="Maeda Y."/>
            <person name="Veluchamy A."/>
            <person name="Tanaka M."/>
            <person name="Abida H."/>
            <person name="Marechal E."/>
            <person name="Bowler C."/>
            <person name="Muto M."/>
            <person name="Sunaga Y."/>
            <person name="Tanaka M."/>
            <person name="Yoshino T."/>
            <person name="Taniguchi T."/>
            <person name="Fukuda Y."/>
            <person name="Nemoto M."/>
            <person name="Matsumoto M."/>
            <person name="Wong P.S."/>
            <person name="Aburatani S."/>
            <person name="Fujibuchi W."/>
        </authorList>
    </citation>
    <scope>NUCLEOTIDE SEQUENCE [LARGE SCALE GENOMIC DNA]</scope>
    <source>
        <strain evidence="1 2">JPCC DA0580</strain>
    </source>
</reference>
<organism evidence="1 2">
    <name type="scientific">Fistulifera solaris</name>
    <name type="common">Oleaginous diatom</name>
    <dbReference type="NCBI Taxonomy" id="1519565"/>
    <lineage>
        <taxon>Eukaryota</taxon>
        <taxon>Sar</taxon>
        <taxon>Stramenopiles</taxon>
        <taxon>Ochrophyta</taxon>
        <taxon>Bacillariophyta</taxon>
        <taxon>Bacillariophyceae</taxon>
        <taxon>Bacillariophycidae</taxon>
        <taxon>Naviculales</taxon>
        <taxon>Naviculaceae</taxon>
        <taxon>Fistulifera</taxon>
    </lineage>
</organism>